<proteinExistence type="predicted"/>
<feature type="compositionally biased region" description="Polar residues" evidence="1">
    <location>
        <begin position="29"/>
        <end position="38"/>
    </location>
</feature>
<reference evidence="2" key="2">
    <citation type="submission" date="2023-06" db="EMBL/GenBank/DDBJ databases">
        <authorList>
            <consortium name="Lawrence Berkeley National Laboratory"/>
            <person name="Haridas S."/>
            <person name="Hensen N."/>
            <person name="Bonometti L."/>
            <person name="Westerberg I."/>
            <person name="Brannstrom I.O."/>
            <person name="Guillou S."/>
            <person name="Cros-Aarteil S."/>
            <person name="Calhoun S."/>
            <person name="Kuo A."/>
            <person name="Mondo S."/>
            <person name="Pangilinan J."/>
            <person name="Riley R."/>
            <person name="Labutti K."/>
            <person name="Andreopoulos B."/>
            <person name="Lipzen A."/>
            <person name="Chen C."/>
            <person name="Yanf M."/>
            <person name="Daum C."/>
            <person name="Ng V."/>
            <person name="Clum A."/>
            <person name="Steindorff A."/>
            <person name="Ohm R."/>
            <person name="Martin F."/>
            <person name="Silar P."/>
            <person name="Natvig D."/>
            <person name="Lalanne C."/>
            <person name="Gautier V."/>
            <person name="Ament-Velasquez S.L."/>
            <person name="Kruys A."/>
            <person name="Hutchinson M.I."/>
            <person name="Powell A.J."/>
            <person name="Barry K."/>
            <person name="Miller A.N."/>
            <person name="Grigoriev I.V."/>
            <person name="Debuchy R."/>
            <person name="Gladieux P."/>
            <person name="Thoren M.H."/>
            <person name="Johannesson H."/>
        </authorList>
    </citation>
    <scope>NUCLEOTIDE SEQUENCE</scope>
    <source>
        <strain evidence="2">CBS 118394</strain>
    </source>
</reference>
<protein>
    <submittedName>
        <fullName evidence="2">Uncharacterized protein</fullName>
    </submittedName>
</protein>
<dbReference type="EMBL" id="JAUEDM010000001">
    <property type="protein sequence ID" value="KAK3329795.1"/>
    <property type="molecule type" value="Genomic_DNA"/>
</dbReference>
<sequence length="494" mass="54051">MSNTADTTGDSSSRVTPGVDTPYVAEAETSLTGKSLTVLTRPGRVSAESKTGIDTGEKLPVPHSAESAPSPQREDWPSYTFAPRSVISTPPLDELPVTQSQLVTGTGRLFPSSPPSRASTLTVGSEDPFHRPTTPSRLSDVVHPDDNDDPETPLAPRQVVRAPLFAQANPWTPPDSTPRRQQGKRLASPPSYTRPAKLPRTQRRRSFHDLDDEGYFEGSLGTQQAFRNAQQLAVSLAGFQSSGPAGNQLPIYGSELVNAAEQSDPRDGLADLTSEDCFRTDSVATSVQGQYGQDEFVLEVEWFTEDEIETQLSKHLCSYRAALPDAGEPGKEEAAVDPKSADTASRTFKVVSAAVRLDWTTVETALKEEEDEDILDVFLTSIREMRIPLTVRTETFFDIKACLSCLKQFTVSPSPNQMAEAWRFIRKIKLSSNGCTDRFLDGLPGIRGVRASSVTFDGAMVWEFDEIYCGLEQGEVAELVAAWDSFMMSDDDNE</sequence>
<name>A0AAE0MF02_9PEZI</name>
<gene>
    <name evidence="2" type="ORF">B0H66DRAFT_38220</name>
</gene>
<comment type="caution">
    <text evidence="2">The sequence shown here is derived from an EMBL/GenBank/DDBJ whole genome shotgun (WGS) entry which is preliminary data.</text>
</comment>
<dbReference type="AlphaFoldDB" id="A0AAE0MF02"/>
<evidence type="ECO:0000256" key="1">
    <source>
        <dbReference type="SAM" id="MobiDB-lite"/>
    </source>
</evidence>
<dbReference type="Proteomes" id="UP001283341">
    <property type="component" value="Unassembled WGS sequence"/>
</dbReference>
<feature type="region of interest" description="Disordered" evidence="1">
    <location>
        <begin position="1"/>
        <end position="205"/>
    </location>
</feature>
<feature type="compositionally biased region" description="Polar residues" evidence="1">
    <location>
        <begin position="1"/>
        <end position="15"/>
    </location>
</feature>
<organism evidence="2 3">
    <name type="scientific">Apodospora peruviana</name>
    <dbReference type="NCBI Taxonomy" id="516989"/>
    <lineage>
        <taxon>Eukaryota</taxon>
        <taxon>Fungi</taxon>
        <taxon>Dikarya</taxon>
        <taxon>Ascomycota</taxon>
        <taxon>Pezizomycotina</taxon>
        <taxon>Sordariomycetes</taxon>
        <taxon>Sordariomycetidae</taxon>
        <taxon>Sordariales</taxon>
        <taxon>Lasiosphaeriaceae</taxon>
        <taxon>Apodospora</taxon>
    </lineage>
</organism>
<reference evidence="2" key="1">
    <citation type="journal article" date="2023" name="Mol. Phylogenet. Evol.">
        <title>Genome-scale phylogeny and comparative genomics of the fungal order Sordariales.</title>
        <authorList>
            <person name="Hensen N."/>
            <person name="Bonometti L."/>
            <person name="Westerberg I."/>
            <person name="Brannstrom I.O."/>
            <person name="Guillou S."/>
            <person name="Cros-Aarteil S."/>
            <person name="Calhoun S."/>
            <person name="Haridas S."/>
            <person name="Kuo A."/>
            <person name="Mondo S."/>
            <person name="Pangilinan J."/>
            <person name="Riley R."/>
            <person name="LaButti K."/>
            <person name="Andreopoulos B."/>
            <person name="Lipzen A."/>
            <person name="Chen C."/>
            <person name="Yan M."/>
            <person name="Daum C."/>
            <person name="Ng V."/>
            <person name="Clum A."/>
            <person name="Steindorff A."/>
            <person name="Ohm R.A."/>
            <person name="Martin F."/>
            <person name="Silar P."/>
            <person name="Natvig D.O."/>
            <person name="Lalanne C."/>
            <person name="Gautier V."/>
            <person name="Ament-Velasquez S.L."/>
            <person name="Kruys A."/>
            <person name="Hutchinson M.I."/>
            <person name="Powell A.J."/>
            <person name="Barry K."/>
            <person name="Miller A.N."/>
            <person name="Grigoriev I.V."/>
            <person name="Debuchy R."/>
            <person name="Gladieux P."/>
            <person name="Hiltunen Thoren M."/>
            <person name="Johannesson H."/>
        </authorList>
    </citation>
    <scope>NUCLEOTIDE SEQUENCE</scope>
    <source>
        <strain evidence="2">CBS 118394</strain>
    </source>
</reference>
<keyword evidence="3" id="KW-1185">Reference proteome</keyword>
<evidence type="ECO:0000313" key="2">
    <source>
        <dbReference type="EMBL" id="KAK3329795.1"/>
    </source>
</evidence>
<accession>A0AAE0MF02</accession>
<evidence type="ECO:0000313" key="3">
    <source>
        <dbReference type="Proteomes" id="UP001283341"/>
    </source>
</evidence>